<dbReference type="EMBL" id="FNOY01000062">
    <property type="protein sequence ID" value="SDY77566.1"/>
    <property type="molecule type" value="Genomic_DNA"/>
</dbReference>
<gene>
    <name evidence="1" type="ORF">SAMN05421881_10626</name>
</gene>
<dbReference type="OrthoDB" id="9796786at2"/>
<name>A0A1H3MLT4_9PROT</name>
<organism evidence="1 2">
    <name type="scientific">Nitrosomonas halophila</name>
    <dbReference type="NCBI Taxonomy" id="44576"/>
    <lineage>
        <taxon>Bacteria</taxon>
        <taxon>Pseudomonadati</taxon>
        <taxon>Pseudomonadota</taxon>
        <taxon>Betaproteobacteria</taxon>
        <taxon>Nitrosomonadales</taxon>
        <taxon>Nitrosomonadaceae</taxon>
        <taxon>Nitrosomonas</taxon>
    </lineage>
</organism>
<reference evidence="1 2" key="1">
    <citation type="submission" date="2016-10" db="EMBL/GenBank/DDBJ databases">
        <authorList>
            <person name="de Groot N.N."/>
        </authorList>
    </citation>
    <scope>NUCLEOTIDE SEQUENCE [LARGE SCALE GENOMIC DNA]</scope>
    <source>
        <strain evidence="1 2">Nm1</strain>
    </source>
</reference>
<evidence type="ECO:0000313" key="1">
    <source>
        <dbReference type="EMBL" id="SDY77566.1"/>
    </source>
</evidence>
<dbReference type="GO" id="GO:0006355">
    <property type="term" value="P:regulation of DNA-templated transcription"/>
    <property type="evidence" value="ECO:0007669"/>
    <property type="project" value="InterPro"/>
</dbReference>
<proteinExistence type="predicted"/>
<evidence type="ECO:0000313" key="2">
    <source>
        <dbReference type="Proteomes" id="UP000198640"/>
    </source>
</evidence>
<dbReference type="Proteomes" id="UP000198640">
    <property type="component" value="Unassembled WGS sequence"/>
</dbReference>
<dbReference type="GO" id="GO:0001046">
    <property type="term" value="F:core promoter sequence-specific DNA binding"/>
    <property type="evidence" value="ECO:0007669"/>
    <property type="project" value="TreeGrafter"/>
</dbReference>
<sequence length="126" mass="14450">MEIRPIKTEADYEATLKEIEGLMSAAADSPEGDRLDVLVTLVEAYERDHYPMDFPDPVEAIKFRMEQQGLTVEDLVPVIGRKNRVYEILARKRPLTLRMIEGLHETFAIPAESLLKHRSHRGRHVA</sequence>
<dbReference type="RefSeq" id="WP_090415400.1">
    <property type="nucleotide sequence ID" value="NZ_FNOY01000062.1"/>
</dbReference>
<dbReference type="InterPro" id="IPR039060">
    <property type="entry name" value="Antitox_HigA"/>
</dbReference>
<dbReference type="AlphaFoldDB" id="A0A1H3MLT4"/>
<accession>A0A1H3MLT4</accession>
<dbReference type="PANTHER" id="PTHR40455">
    <property type="entry name" value="ANTITOXIN HIGA"/>
    <property type="match status" value="1"/>
</dbReference>
<protein>
    <submittedName>
        <fullName evidence="1">HTH-type transcriptional regulator / antitoxin HigA</fullName>
    </submittedName>
</protein>
<dbReference type="STRING" id="44576.SAMN05421881_10626"/>
<keyword evidence="2" id="KW-1185">Reference proteome</keyword>
<dbReference type="PANTHER" id="PTHR40455:SF1">
    <property type="entry name" value="ANTITOXIN HIGA"/>
    <property type="match status" value="1"/>
</dbReference>